<gene>
    <name evidence="1" type="ORF">HMPREF0446_00822</name>
</gene>
<dbReference type="GO" id="GO:0016491">
    <property type="term" value="F:oxidoreductase activity"/>
    <property type="evidence" value="ECO:0007669"/>
    <property type="project" value="InterPro"/>
</dbReference>
<evidence type="ECO:0000313" key="1">
    <source>
        <dbReference type="EMBL" id="EEW93940.2"/>
    </source>
</evidence>
<accession>D0BLI7</accession>
<organism evidence="1 2">
    <name type="scientific">Granulicatella elegans ATCC 700633</name>
    <dbReference type="NCBI Taxonomy" id="626369"/>
    <lineage>
        <taxon>Bacteria</taxon>
        <taxon>Bacillati</taxon>
        <taxon>Bacillota</taxon>
        <taxon>Bacilli</taxon>
        <taxon>Lactobacillales</taxon>
        <taxon>Carnobacteriaceae</taxon>
        <taxon>Granulicatella</taxon>
    </lineage>
</organism>
<dbReference type="SUPFAM" id="SSF55469">
    <property type="entry name" value="FMN-dependent nitroreductase-like"/>
    <property type="match status" value="1"/>
</dbReference>
<dbReference type="InterPro" id="IPR000415">
    <property type="entry name" value="Nitroreductase-like"/>
</dbReference>
<evidence type="ECO:0008006" key="3">
    <source>
        <dbReference type="Google" id="ProtNLM"/>
    </source>
</evidence>
<dbReference type="Gene3D" id="3.40.109.10">
    <property type="entry name" value="NADH Oxidase"/>
    <property type="match status" value="1"/>
</dbReference>
<dbReference type="EMBL" id="ACRF02000007">
    <property type="protein sequence ID" value="EEW93940.2"/>
    <property type="molecule type" value="Genomic_DNA"/>
</dbReference>
<dbReference type="HOGENOM" id="CLU_2720356_0_0_9"/>
<name>D0BLI7_9LACT</name>
<reference evidence="1" key="2">
    <citation type="submission" date="2011-10" db="EMBL/GenBank/DDBJ databases">
        <title>The Genome Sequence of Granulicatella elegans ATCC 700633.</title>
        <authorList>
            <consortium name="The Broad Institute Genome Sequencing Platform"/>
            <consortium name="The Broad Institute Genome Sequencing Center for Infectious Disease"/>
            <person name="Earl A."/>
            <person name="Ward D."/>
            <person name="Feldgarden M."/>
            <person name="Gevers D."/>
            <person name="Sibley C.D."/>
            <person name="Field T.R."/>
            <person name="Grinwis M."/>
            <person name="Eshaghurshan C.S."/>
            <person name="Surette M.G."/>
            <person name="Young S.K."/>
            <person name="Zeng Q."/>
            <person name="Gargeya S."/>
            <person name="Fitzgerald M."/>
            <person name="Haas B."/>
            <person name="Abouelleil A."/>
            <person name="Alvarado L."/>
            <person name="Arachchi H.M."/>
            <person name="Berlin A."/>
            <person name="Brown A."/>
            <person name="Chapman S.B."/>
            <person name="Chen Z."/>
            <person name="Dunbar C."/>
            <person name="Freedman E."/>
            <person name="Gearin G."/>
            <person name="Goldberg J."/>
            <person name="Griggs A."/>
            <person name="Gujja S."/>
            <person name="Heiman D."/>
            <person name="Howarth C."/>
            <person name="Larson L."/>
            <person name="Lui A."/>
            <person name="MacDonald P.J.P."/>
            <person name="Montmayeur A."/>
            <person name="Murphy C."/>
            <person name="Neiman D."/>
            <person name="Pearson M."/>
            <person name="Priest M."/>
            <person name="Roberts A."/>
            <person name="Saif S."/>
            <person name="Shea T."/>
            <person name="Shenoy N."/>
            <person name="Sisk P."/>
            <person name="Stolte C."/>
            <person name="Sykes S."/>
            <person name="Wortman J."/>
            <person name="Nusbaum C."/>
            <person name="Birren B."/>
        </authorList>
    </citation>
    <scope>NUCLEOTIDE SEQUENCE [LARGE SCALE GENOMIC DNA]</scope>
    <source>
        <strain evidence="1">ATCC 700633</strain>
    </source>
</reference>
<dbReference type="Proteomes" id="UP000002939">
    <property type="component" value="Unassembled WGS sequence"/>
</dbReference>
<sequence length="72" mass="8182">MASMMSAATLLGIDSLPIEGFNREKVESYLKEKGFLNTDEFGVSVMASFGYRDQEITPKVRWNKEAIYEVIE</sequence>
<proteinExistence type="predicted"/>
<protein>
    <recommendedName>
        <fullName evidence="3">Nitroreductase domain-containing protein</fullName>
    </recommendedName>
</protein>
<reference evidence="1" key="1">
    <citation type="submission" date="2009-09" db="EMBL/GenBank/DDBJ databases">
        <authorList>
            <consortium name="The Broad Institute Genome Sequencing Platform"/>
            <person name="Ward D."/>
            <person name="Feldgarden M."/>
            <person name="Earl A."/>
            <person name="Young S.K."/>
            <person name="Zeng Q."/>
            <person name="Koehrsen M."/>
            <person name="Alvarado L."/>
            <person name="Berlin A."/>
            <person name="Bochicchio J."/>
            <person name="Borenstein D."/>
            <person name="Chapman S.B."/>
            <person name="Chen Z."/>
            <person name="Engels R."/>
            <person name="Freedman E."/>
            <person name="Gellesch M."/>
            <person name="Goldberg J."/>
            <person name="Griggs A."/>
            <person name="Gujja S."/>
            <person name="Heilman E."/>
            <person name="Heiman D."/>
            <person name="Hepburn T."/>
            <person name="Howarth C."/>
            <person name="Jen D."/>
            <person name="Larson L."/>
            <person name="Lewis B."/>
            <person name="Mehta T."/>
            <person name="Park D."/>
            <person name="Pearson M."/>
            <person name="Roberts A."/>
            <person name="Saif S."/>
            <person name="Shea T."/>
            <person name="Shenoy N."/>
            <person name="Sisk P."/>
            <person name="Stolte C."/>
            <person name="Sykes S."/>
            <person name="Thomson T."/>
            <person name="Walk T."/>
            <person name="White J."/>
            <person name="Yandava C."/>
            <person name="Sibley C.D."/>
            <person name="Field T.R."/>
            <person name="Grinwis M."/>
            <person name="Eshaghurshan C.S."/>
            <person name="Surette M.G."/>
            <person name="Haas B."/>
            <person name="Nusbaum C."/>
            <person name="Birren B."/>
        </authorList>
    </citation>
    <scope>NUCLEOTIDE SEQUENCE [LARGE SCALE GENOMIC DNA]</scope>
    <source>
        <strain evidence="1">ATCC 700633</strain>
    </source>
</reference>
<dbReference type="AlphaFoldDB" id="D0BLI7"/>
<keyword evidence="2" id="KW-1185">Reference proteome</keyword>
<evidence type="ECO:0000313" key="2">
    <source>
        <dbReference type="Proteomes" id="UP000002939"/>
    </source>
</evidence>
<dbReference type="eggNOG" id="COG0778">
    <property type="taxonomic scope" value="Bacteria"/>
</dbReference>
<dbReference type="STRING" id="626369.HMPREF0446_00822"/>
<comment type="caution">
    <text evidence="1">The sequence shown here is derived from an EMBL/GenBank/DDBJ whole genome shotgun (WGS) entry which is preliminary data.</text>
</comment>